<dbReference type="PANTHER" id="PTHR34202:SF1">
    <property type="entry name" value="UPF0548 PROTEIN"/>
    <property type="match status" value="1"/>
</dbReference>
<dbReference type="EMBL" id="DWVP01000024">
    <property type="protein sequence ID" value="HJC86132.1"/>
    <property type="molecule type" value="Genomic_DNA"/>
</dbReference>
<evidence type="ECO:0000313" key="3">
    <source>
        <dbReference type="Proteomes" id="UP000823858"/>
    </source>
</evidence>
<organism evidence="2 3">
    <name type="scientific">Candidatus Corynebacterium faecigallinarum</name>
    <dbReference type="NCBI Taxonomy" id="2838528"/>
    <lineage>
        <taxon>Bacteria</taxon>
        <taxon>Bacillati</taxon>
        <taxon>Actinomycetota</taxon>
        <taxon>Actinomycetes</taxon>
        <taxon>Mycobacteriales</taxon>
        <taxon>Corynebacteriaceae</taxon>
        <taxon>Corynebacterium</taxon>
    </lineage>
</organism>
<reference evidence="2" key="2">
    <citation type="submission" date="2021-04" db="EMBL/GenBank/DDBJ databases">
        <authorList>
            <person name="Gilroy R."/>
        </authorList>
    </citation>
    <scope>NUCLEOTIDE SEQUENCE</scope>
    <source>
        <strain evidence="2">ChiHjej13B12-4958</strain>
    </source>
</reference>
<comment type="caution">
    <text evidence="2">The sequence shown here is derived from an EMBL/GenBank/DDBJ whole genome shotgun (WGS) entry which is preliminary data.</text>
</comment>
<gene>
    <name evidence="2" type="ORF">H9751_11470</name>
</gene>
<dbReference type="AlphaFoldDB" id="A0A9D2QIG4"/>
<evidence type="ECO:0000259" key="1">
    <source>
        <dbReference type="Pfam" id="PF09348"/>
    </source>
</evidence>
<name>A0A9D2QIG4_9CORY</name>
<dbReference type="PANTHER" id="PTHR34202">
    <property type="entry name" value="UPF0548 PROTEIN"/>
    <property type="match status" value="1"/>
</dbReference>
<feature type="domain" description="DUF1990" evidence="1">
    <location>
        <begin position="39"/>
        <end position="194"/>
    </location>
</feature>
<protein>
    <submittedName>
        <fullName evidence="2">DUF1990 domain-containing protein</fullName>
    </submittedName>
</protein>
<dbReference type="InterPro" id="IPR018960">
    <property type="entry name" value="DUF1990"/>
</dbReference>
<dbReference type="PIRSF" id="PIRSF010260">
    <property type="entry name" value="UCP010260"/>
    <property type="match status" value="1"/>
</dbReference>
<dbReference type="Proteomes" id="UP000823858">
    <property type="component" value="Unassembled WGS sequence"/>
</dbReference>
<proteinExistence type="predicted"/>
<evidence type="ECO:0000313" key="2">
    <source>
        <dbReference type="EMBL" id="HJC86132.1"/>
    </source>
</evidence>
<reference evidence="2" key="1">
    <citation type="journal article" date="2021" name="PeerJ">
        <title>Extensive microbial diversity within the chicken gut microbiome revealed by metagenomics and culture.</title>
        <authorList>
            <person name="Gilroy R."/>
            <person name="Ravi A."/>
            <person name="Getino M."/>
            <person name="Pursley I."/>
            <person name="Horton D.L."/>
            <person name="Alikhan N.F."/>
            <person name="Baker D."/>
            <person name="Gharbi K."/>
            <person name="Hall N."/>
            <person name="Watson M."/>
            <person name="Adriaenssens E.M."/>
            <person name="Foster-Nyarko E."/>
            <person name="Jarju S."/>
            <person name="Secka A."/>
            <person name="Antonio M."/>
            <person name="Oren A."/>
            <person name="Chaudhuri R.R."/>
            <person name="La Ragione R."/>
            <person name="Hildebrand F."/>
            <person name="Pallen M.J."/>
        </authorList>
    </citation>
    <scope>NUCLEOTIDE SEQUENCE</scope>
    <source>
        <strain evidence="2">ChiHjej13B12-4958</strain>
    </source>
</reference>
<accession>A0A9D2QIG4</accession>
<dbReference type="Pfam" id="PF09348">
    <property type="entry name" value="DUF1990"/>
    <property type="match status" value="1"/>
</dbReference>
<dbReference type="InterPro" id="IPR014457">
    <property type="entry name" value="UCP010260"/>
</dbReference>
<sequence length="200" mass="21631">MDTPPNSTELTYPRSLVGVSTYIHRLADLPELAERLETSGFHTLSRTEVIGHGHADMTRAVDNLLTGRAHRRAGALLRRDSCLIDEEHPLTSGDTVTVALGVGVFRPMTSPCLVLNAGRRDTSALPLADSFELIYGTLPGHLESGEERFAVTLENDGTVTATVSAFSRPARLLTQIGGPVARLAQHRMATLYIRGMSASR</sequence>